<dbReference type="PANTHER" id="PTHR43581">
    <property type="entry name" value="ATP/GTP PHOSPHATASE"/>
    <property type="match status" value="1"/>
</dbReference>
<evidence type="ECO:0000313" key="4">
    <source>
        <dbReference type="Proteomes" id="UP000048926"/>
    </source>
</evidence>
<keyword evidence="4" id="KW-1185">Reference proteome</keyword>
<feature type="domain" description="Endonuclease GajA/Old nuclease/RecF-like AAA" evidence="1">
    <location>
        <begin position="1"/>
        <end position="334"/>
    </location>
</feature>
<accession>A0A0M6YCN9</accession>
<sequence length="543" mass="61472">MYIEKVKIKNFKCFEDFFEVDFNQGVNIIVGNNEAGKSTLLEAIHLCLTGMLNGKYLRNELSPYLFNRKVERAYLDSLATKAPLQPPEIKIELFLDGDDNALEDLRGNFNSEKSDKARGLLFSIEFDKKYDGAYTELLKSQEINSIPLEFYQVQWLEFSRQPATTRTIPVKSALIDSTSTRVQSGSDMYISRIVREFLDDKERVAISQAHRKLKDAFKADGNVGAINERLAEATKISRKKVSISVDMSSHRAWENSLMTYIEDVPFHYIGKGEQCIVKTRLALSSKKNSEATILLIEEPENHLSHSKLNQLISDISTDNSEKQVIITTHSSFVANKLGLDHLILLRESKVTRIKDLDASNFFHKLPGYDTLRLVLSQKSILVEGDADELIVQRAYMDANEGKLPIDDEIDVISVGLSFLRFLELATALKIPVVIATDNDGDIAALEKKYAKYKDVDHIKICYDPVVDKGDLILGGKPFNYNTLEPKLVKSNSVVTFNTLFGTKHKLDELHRYMKNNKTECALAIFSSDTKIDYPKYILDAITK</sequence>
<dbReference type="SUPFAM" id="SSF52540">
    <property type="entry name" value="P-loop containing nucleoside triphosphate hydrolases"/>
    <property type="match status" value="1"/>
</dbReference>
<dbReference type="PANTHER" id="PTHR43581:SF4">
    <property type="entry name" value="ATP_GTP PHOSPHATASE"/>
    <property type="match status" value="1"/>
</dbReference>
<proteinExistence type="predicted"/>
<dbReference type="Proteomes" id="UP000048926">
    <property type="component" value="Unassembled WGS sequence"/>
</dbReference>
<dbReference type="Pfam" id="PF13175">
    <property type="entry name" value="AAA_15"/>
    <property type="match status" value="1"/>
</dbReference>
<gene>
    <name evidence="3" type="ORF">LAL4801_05936</name>
</gene>
<dbReference type="InterPro" id="IPR051396">
    <property type="entry name" value="Bact_Antivir_Def_Nuclease"/>
</dbReference>
<dbReference type="InterPro" id="IPR041685">
    <property type="entry name" value="AAA_GajA/Old/RecF-like"/>
</dbReference>
<protein>
    <submittedName>
        <fullName evidence="3">Chromosome segregation protein</fullName>
    </submittedName>
</protein>
<dbReference type="AlphaFoldDB" id="A0A0M6YCN9"/>
<evidence type="ECO:0000313" key="3">
    <source>
        <dbReference type="EMBL" id="CTQ47474.1"/>
    </source>
</evidence>
<dbReference type="EMBL" id="CXST01000007">
    <property type="protein sequence ID" value="CTQ47474.1"/>
    <property type="molecule type" value="Genomic_DNA"/>
</dbReference>
<dbReference type="InterPro" id="IPR034139">
    <property type="entry name" value="TOPRIM_OLD"/>
</dbReference>
<dbReference type="CDD" id="cd01026">
    <property type="entry name" value="TOPRIM_OLD"/>
    <property type="match status" value="1"/>
</dbReference>
<dbReference type="RefSeq" id="WP_055661500.1">
    <property type="nucleotide sequence ID" value="NZ_CXST01000007.1"/>
</dbReference>
<dbReference type="OrthoDB" id="9816534at2"/>
<name>A0A0M6YCN9_9HYPH</name>
<evidence type="ECO:0000259" key="1">
    <source>
        <dbReference type="Pfam" id="PF13175"/>
    </source>
</evidence>
<feature type="domain" description="OLD protein-like TOPRIM" evidence="2">
    <location>
        <begin position="376"/>
        <end position="439"/>
    </location>
</feature>
<organism evidence="3 4">
    <name type="scientific">Roseibium aggregatum</name>
    <dbReference type="NCBI Taxonomy" id="187304"/>
    <lineage>
        <taxon>Bacteria</taxon>
        <taxon>Pseudomonadati</taxon>
        <taxon>Pseudomonadota</taxon>
        <taxon>Alphaproteobacteria</taxon>
        <taxon>Hyphomicrobiales</taxon>
        <taxon>Stappiaceae</taxon>
        <taxon>Roseibium</taxon>
    </lineage>
</organism>
<dbReference type="InterPro" id="IPR027417">
    <property type="entry name" value="P-loop_NTPase"/>
</dbReference>
<dbReference type="Gene3D" id="3.40.50.300">
    <property type="entry name" value="P-loop containing nucleotide triphosphate hydrolases"/>
    <property type="match status" value="1"/>
</dbReference>
<evidence type="ECO:0000259" key="2">
    <source>
        <dbReference type="Pfam" id="PF20469"/>
    </source>
</evidence>
<reference evidence="4" key="1">
    <citation type="submission" date="2015-07" db="EMBL/GenBank/DDBJ databases">
        <authorList>
            <person name="Rodrigo-Torres Lidia"/>
            <person name="Arahal R.David."/>
        </authorList>
    </citation>
    <scope>NUCLEOTIDE SEQUENCE [LARGE SCALE GENOMIC DNA]</scope>
    <source>
        <strain evidence="4">CECT 4801</strain>
    </source>
</reference>
<dbReference type="Pfam" id="PF20469">
    <property type="entry name" value="OLD-like_TOPRIM"/>
    <property type="match status" value="1"/>
</dbReference>